<dbReference type="AlphaFoldDB" id="A0AAJ3VEI5"/>
<evidence type="ECO:0000256" key="5">
    <source>
        <dbReference type="ARBA" id="ARBA00022692"/>
    </source>
</evidence>
<comment type="caution">
    <text evidence="10">The sequence shown here is derived from an EMBL/GenBank/DDBJ whole genome shotgun (WGS) entry which is preliminary data.</text>
</comment>
<feature type="transmembrane region" description="Helical" evidence="9">
    <location>
        <begin position="378"/>
        <end position="403"/>
    </location>
</feature>
<feature type="transmembrane region" description="Helical" evidence="9">
    <location>
        <begin position="50"/>
        <end position="69"/>
    </location>
</feature>
<proteinExistence type="inferred from homology"/>
<feature type="transmembrane region" description="Helical" evidence="9">
    <location>
        <begin position="103"/>
        <end position="121"/>
    </location>
</feature>
<dbReference type="Proteomes" id="UP000229102">
    <property type="component" value="Unassembled WGS sequence"/>
</dbReference>
<evidence type="ECO:0000256" key="3">
    <source>
        <dbReference type="ARBA" id="ARBA00022448"/>
    </source>
</evidence>
<evidence type="ECO:0000313" key="10">
    <source>
        <dbReference type="EMBL" id="PJI20741.1"/>
    </source>
</evidence>
<evidence type="ECO:0000256" key="6">
    <source>
        <dbReference type="ARBA" id="ARBA00022989"/>
    </source>
</evidence>
<dbReference type="Pfam" id="PF00860">
    <property type="entry name" value="Xan_ur_permease"/>
    <property type="match status" value="1"/>
</dbReference>
<dbReference type="InterPro" id="IPR045018">
    <property type="entry name" value="Azg-like"/>
</dbReference>
<gene>
    <name evidence="10" type="ORF">CTM53_07900</name>
</gene>
<name>A0AAJ3VEI5_PREIN</name>
<evidence type="ECO:0000313" key="11">
    <source>
        <dbReference type="Proteomes" id="UP000229102"/>
    </source>
</evidence>
<evidence type="ECO:0000256" key="4">
    <source>
        <dbReference type="ARBA" id="ARBA00022475"/>
    </source>
</evidence>
<feature type="transmembrane region" description="Helical" evidence="9">
    <location>
        <begin position="162"/>
        <end position="182"/>
    </location>
</feature>
<protein>
    <submittedName>
        <fullName evidence="10">NCS2 family permease</fullName>
    </submittedName>
</protein>
<dbReference type="InterPro" id="IPR026033">
    <property type="entry name" value="Azg-like_bact_archaea"/>
</dbReference>
<evidence type="ECO:0000256" key="2">
    <source>
        <dbReference type="ARBA" id="ARBA00005697"/>
    </source>
</evidence>
<dbReference type="InterPro" id="IPR006043">
    <property type="entry name" value="NCS2"/>
</dbReference>
<evidence type="ECO:0000256" key="7">
    <source>
        <dbReference type="ARBA" id="ARBA00023136"/>
    </source>
</evidence>
<dbReference type="GO" id="GO:0005886">
    <property type="term" value="C:plasma membrane"/>
    <property type="evidence" value="ECO:0007669"/>
    <property type="project" value="UniProtKB-SubCell"/>
</dbReference>
<keyword evidence="7 8" id="KW-0472">Membrane</keyword>
<comment type="similarity">
    <text evidence="2 8">Belongs to the nucleobase:cation symporter-2 (NCS2) (TC 2.A.40) family. Azg-like subfamily.</text>
</comment>
<organism evidence="10 11">
    <name type="scientific">Prevotella intermedia</name>
    <dbReference type="NCBI Taxonomy" id="28131"/>
    <lineage>
        <taxon>Bacteria</taxon>
        <taxon>Pseudomonadati</taxon>
        <taxon>Bacteroidota</taxon>
        <taxon>Bacteroidia</taxon>
        <taxon>Bacteroidales</taxon>
        <taxon>Prevotellaceae</taxon>
        <taxon>Prevotella</taxon>
    </lineage>
</organism>
<keyword evidence="6 8" id="KW-1133">Transmembrane helix</keyword>
<keyword evidence="4 8" id="KW-1003">Cell membrane</keyword>
<reference evidence="10 11" key="1">
    <citation type="submission" date="2017-11" db="EMBL/GenBank/DDBJ databases">
        <title>Genome sequencing of Prevotella intermedia KCOM 2698.</title>
        <authorList>
            <person name="Kook J.-K."/>
            <person name="Park S.-N."/>
            <person name="Lim Y.K."/>
        </authorList>
    </citation>
    <scope>NUCLEOTIDE SEQUENCE [LARGE SCALE GENOMIC DNA]</scope>
    <source>
        <strain evidence="10 11">KCOM 2698</strain>
    </source>
</reference>
<evidence type="ECO:0000256" key="8">
    <source>
        <dbReference type="PIRNR" id="PIRNR005353"/>
    </source>
</evidence>
<dbReference type="PIRSF" id="PIRSF005353">
    <property type="entry name" value="PbuG"/>
    <property type="match status" value="1"/>
</dbReference>
<dbReference type="RefSeq" id="WP_045166980.1">
    <property type="nucleotide sequence ID" value="NZ_CP024697.1"/>
</dbReference>
<feature type="transmembrane region" description="Helical" evidence="9">
    <location>
        <begin position="325"/>
        <end position="358"/>
    </location>
</feature>
<dbReference type="PANTHER" id="PTHR43337">
    <property type="entry name" value="XANTHINE/URACIL PERMEASE C887.17-RELATED"/>
    <property type="match status" value="1"/>
</dbReference>
<dbReference type="GO" id="GO:0005345">
    <property type="term" value="F:purine nucleobase transmembrane transporter activity"/>
    <property type="evidence" value="ECO:0007669"/>
    <property type="project" value="TreeGrafter"/>
</dbReference>
<feature type="transmembrane region" description="Helical" evidence="9">
    <location>
        <begin position="194"/>
        <end position="214"/>
    </location>
</feature>
<accession>A0AAJ3VEI5</accession>
<dbReference type="EMBL" id="PENF01000001">
    <property type="protein sequence ID" value="PJI20741.1"/>
    <property type="molecule type" value="Genomic_DNA"/>
</dbReference>
<dbReference type="PANTHER" id="PTHR43337:SF1">
    <property type="entry name" value="XANTHINE_URACIL PERMEASE C887.17-RELATED"/>
    <property type="match status" value="1"/>
</dbReference>
<sequence length="433" mass="46342">MNFLEKTLGFDPKTMKLRTELIAGVTTFLTMSYILAVNPAILMSTGMDQGALFTATALASAIATLLLAFMAKLPFAQAPSMGLNAFFAYTLCQAMGYSWQNSLAILLIEGIVFILITFFNVREMIFNAIPNNLRYAISAGIGMFIAFIGLKNAEIIVSKEGTFVGLGAFTAPCLLGIFATLLSGVLMARNVKGALFWGIIATTLIGIPLGVTIFPDHWLPVSAPQDISPIFCQFDFSGLLNLKTVLVVFSLLIVNIFDTIGTLMGLAEKTGIVREDGSIPRVSEAMMSDAIGTTCGAMLGSSTISTYIESASGIAEGGRSGVTSLVVGAMFIFALFLSPIFLLIPSAATSGALIMVGVLMLDSVKKINLQDMTEAFPAFITMITMVLCYSIADGICLGILSFVIMKLCTHRWKDLNWTLCILSILFVLNFALG</sequence>
<feature type="transmembrane region" description="Helical" evidence="9">
    <location>
        <begin position="133"/>
        <end position="150"/>
    </location>
</feature>
<keyword evidence="3 8" id="KW-0813">Transport</keyword>
<feature type="transmembrane region" description="Helical" evidence="9">
    <location>
        <begin position="245"/>
        <end position="266"/>
    </location>
</feature>
<feature type="transmembrane region" description="Helical" evidence="9">
    <location>
        <begin position="21"/>
        <end position="44"/>
    </location>
</feature>
<keyword evidence="5 8" id="KW-0812">Transmembrane</keyword>
<evidence type="ECO:0000256" key="9">
    <source>
        <dbReference type="SAM" id="Phobius"/>
    </source>
</evidence>
<comment type="subcellular location">
    <subcellularLocation>
        <location evidence="1 8">Cell membrane</location>
        <topology evidence="1 8">Multi-pass membrane protein</topology>
    </subcellularLocation>
</comment>
<feature type="transmembrane region" description="Helical" evidence="9">
    <location>
        <begin position="415"/>
        <end position="432"/>
    </location>
</feature>
<evidence type="ECO:0000256" key="1">
    <source>
        <dbReference type="ARBA" id="ARBA00004651"/>
    </source>
</evidence>